<dbReference type="SMART" id="SM00256">
    <property type="entry name" value="FBOX"/>
    <property type="match status" value="1"/>
</dbReference>
<dbReference type="AlphaFoldDB" id="A0A9P6L5V4"/>
<dbReference type="PANTHER" id="PTHR16134:SF119">
    <property type="entry name" value="AT02038P-RELATED"/>
    <property type="match status" value="1"/>
</dbReference>
<dbReference type="OrthoDB" id="2758786at2759"/>
<proteinExistence type="predicted"/>
<reference evidence="2" key="2">
    <citation type="submission" date="2020-11" db="EMBL/GenBank/DDBJ databases">
        <authorList>
            <consortium name="DOE Joint Genome Institute"/>
            <person name="Kuo A."/>
            <person name="Miyauchi S."/>
            <person name="Kiss E."/>
            <person name="Drula E."/>
            <person name="Kohler A."/>
            <person name="Sanchez-Garcia M."/>
            <person name="Andreopoulos B."/>
            <person name="Barry K.W."/>
            <person name="Bonito G."/>
            <person name="Buee M."/>
            <person name="Carver A."/>
            <person name="Chen C."/>
            <person name="Cichocki N."/>
            <person name="Clum A."/>
            <person name="Culley D."/>
            <person name="Crous P.W."/>
            <person name="Fauchery L."/>
            <person name="Girlanda M."/>
            <person name="Hayes R."/>
            <person name="Keri Z."/>
            <person name="Labutti K."/>
            <person name="Lipzen A."/>
            <person name="Lombard V."/>
            <person name="Magnuson J."/>
            <person name="Maillard F."/>
            <person name="Morin E."/>
            <person name="Murat C."/>
            <person name="Nolan M."/>
            <person name="Ohm R."/>
            <person name="Pangilinan J."/>
            <person name="Pereira M."/>
            <person name="Perotto S."/>
            <person name="Peter M."/>
            <person name="Riley R."/>
            <person name="Sitrit Y."/>
            <person name="Stielow B."/>
            <person name="Szollosi G."/>
            <person name="Zifcakova L."/>
            <person name="Stursova M."/>
            <person name="Spatafora J.W."/>
            <person name="Tedersoo L."/>
            <person name="Vaario L.-M."/>
            <person name="Yamada A."/>
            <person name="Yan M."/>
            <person name="Wang P."/>
            <person name="Xu J."/>
            <person name="Bruns T."/>
            <person name="Baldrian P."/>
            <person name="Vilgalys R."/>
            <person name="Henrissat B."/>
            <person name="Grigoriev I.V."/>
            <person name="Hibbett D."/>
            <person name="Nagy L.G."/>
            <person name="Martin F.M."/>
        </authorList>
    </citation>
    <scope>NUCLEOTIDE SEQUENCE</scope>
    <source>
        <strain evidence="2">UH-Tt-Lm1</strain>
    </source>
</reference>
<reference evidence="2" key="1">
    <citation type="journal article" date="2020" name="Nat. Commun.">
        <title>Large-scale genome sequencing of mycorrhizal fungi provides insights into the early evolution of symbiotic traits.</title>
        <authorList>
            <person name="Miyauchi S."/>
            <person name="Kiss E."/>
            <person name="Kuo A."/>
            <person name="Drula E."/>
            <person name="Kohler A."/>
            <person name="Sanchez-Garcia M."/>
            <person name="Morin E."/>
            <person name="Andreopoulos B."/>
            <person name="Barry K.W."/>
            <person name="Bonito G."/>
            <person name="Buee M."/>
            <person name="Carver A."/>
            <person name="Chen C."/>
            <person name="Cichocki N."/>
            <person name="Clum A."/>
            <person name="Culley D."/>
            <person name="Crous P.W."/>
            <person name="Fauchery L."/>
            <person name="Girlanda M."/>
            <person name="Hayes R.D."/>
            <person name="Keri Z."/>
            <person name="LaButti K."/>
            <person name="Lipzen A."/>
            <person name="Lombard V."/>
            <person name="Magnuson J."/>
            <person name="Maillard F."/>
            <person name="Murat C."/>
            <person name="Nolan M."/>
            <person name="Ohm R.A."/>
            <person name="Pangilinan J."/>
            <person name="Pereira M.F."/>
            <person name="Perotto S."/>
            <person name="Peter M."/>
            <person name="Pfister S."/>
            <person name="Riley R."/>
            <person name="Sitrit Y."/>
            <person name="Stielow J.B."/>
            <person name="Szollosi G."/>
            <person name="Zifcakova L."/>
            <person name="Stursova M."/>
            <person name="Spatafora J.W."/>
            <person name="Tedersoo L."/>
            <person name="Vaario L.M."/>
            <person name="Yamada A."/>
            <person name="Yan M."/>
            <person name="Wang P."/>
            <person name="Xu J."/>
            <person name="Bruns T."/>
            <person name="Baldrian P."/>
            <person name="Vilgalys R."/>
            <person name="Dunand C."/>
            <person name="Henrissat B."/>
            <person name="Grigoriev I.V."/>
            <person name="Hibbett D."/>
            <person name="Nagy L.G."/>
            <person name="Martin F.M."/>
        </authorList>
    </citation>
    <scope>NUCLEOTIDE SEQUENCE</scope>
    <source>
        <strain evidence="2">UH-Tt-Lm1</strain>
    </source>
</reference>
<dbReference type="InterPro" id="IPR001810">
    <property type="entry name" value="F-box_dom"/>
</dbReference>
<dbReference type="SUPFAM" id="SSF81383">
    <property type="entry name" value="F-box domain"/>
    <property type="match status" value="1"/>
</dbReference>
<evidence type="ECO:0000259" key="1">
    <source>
        <dbReference type="PROSITE" id="PS50181"/>
    </source>
</evidence>
<comment type="caution">
    <text evidence="2">The sequence shown here is derived from an EMBL/GenBank/DDBJ whole genome shotgun (WGS) entry which is preliminary data.</text>
</comment>
<sequence>MSSQTYPGKGLPPLQLVFALNEELKHTAFSPSLTADQLAQLRQDTLLALSTICDWGNSFAGISRIPSDVLALIPTHLSSHKDRLRASFVCRRWRETFLQCAELWSELFLSKGEAYLKTFLDRAKGSALDVIVDAGVPASIIGLLSSHTKQFRSLRFTRHKSRDIQRFLRVNSGPLPLLRTLEITTTERNSLGTEEDGEEASGVITPPPAPLFNNATNLKVFSFHSDSGWSPSLGYFTFPHLTSLWLSAKPRKICGSQLLDLLEASPMLRTVRIEAMDFVVSDLRRVPKERVVVLHHVDSFDLSLIGGEPIYQFAAHISCPSASYTSLGRTGHHRKTFLKYALPTPDEWHAIVHQFTRNPAEEVAFELLRDPYATSNTDDDGREEYHSPYYSTYSAWEEHDVYPEVARIVMDHPHVSNISRLRICDGFSTACSPAAARSLRQLFKSLGPLDELTLHRCYLPSYLDLFSDFCEDGEKKRAIFTPIKQLTISHCEYHKHLTRIENLAESQHALGIPFERIIFRDATRSKEIEQKLRTWMDSGTWVDSVEYWYSNPKEMEISIID</sequence>
<dbReference type="CDD" id="cd22159">
    <property type="entry name" value="F-box_AtTIR1-like"/>
    <property type="match status" value="1"/>
</dbReference>
<dbReference type="EMBL" id="WIUZ02000010">
    <property type="protein sequence ID" value="KAF9783438.1"/>
    <property type="molecule type" value="Genomic_DNA"/>
</dbReference>
<organism evidence="2 3">
    <name type="scientific">Thelephora terrestris</name>
    <dbReference type="NCBI Taxonomy" id="56493"/>
    <lineage>
        <taxon>Eukaryota</taxon>
        <taxon>Fungi</taxon>
        <taxon>Dikarya</taxon>
        <taxon>Basidiomycota</taxon>
        <taxon>Agaricomycotina</taxon>
        <taxon>Agaricomycetes</taxon>
        <taxon>Thelephorales</taxon>
        <taxon>Thelephoraceae</taxon>
        <taxon>Thelephora</taxon>
    </lineage>
</organism>
<dbReference type="Gene3D" id="1.20.1280.50">
    <property type="match status" value="1"/>
</dbReference>
<gene>
    <name evidence="2" type="ORF">BJ322DRAFT_1070832</name>
</gene>
<evidence type="ECO:0000313" key="2">
    <source>
        <dbReference type="EMBL" id="KAF9783438.1"/>
    </source>
</evidence>
<dbReference type="Pfam" id="PF12937">
    <property type="entry name" value="F-box-like"/>
    <property type="match status" value="1"/>
</dbReference>
<dbReference type="PROSITE" id="PS50181">
    <property type="entry name" value="FBOX"/>
    <property type="match status" value="1"/>
</dbReference>
<protein>
    <recommendedName>
        <fullName evidence="1">F-box domain-containing protein</fullName>
    </recommendedName>
</protein>
<feature type="domain" description="F-box" evidence="1">
    <location>
        <begin position="59"/>
        <end position="107"/>
    </location>
</feature>
<keyword evidence="3" id="KW-1185">Reference proteome</keyword>
<dbReference type="PANTHER" id="PTHR16134">
    <property type="entry name" value="F-BOX/TPR REPEAT PROTEIN POF3"/>
    <property type="match status" value="1"/>
</dbReference>
<evidence type="ECO:0000313" key="3">
    <source>
        <dbReference type="Proteomes" id="UP000736335"/>
    </source>
</evidence>
<dbReference type="Proteomes" id="UP000736335">
    <property type="component" value="Unassembled WGS sequence"/>
</dbReference>
<name>A0A9P6L5V4_9AGAM</name>
<dbReference type="InterPro" id="IPR036047">
    <property type="entry name" value="F-box-like_dom_sf"/>
</dbReference>
<accession>A0A9P6L5V4</accession>